<evidence type="ECO:0000313" key="1">
    <source>
        <dbReference type="EMBL" id="GFD52155.1"/>
    </source>
</evidence>
<dbReference type="EMBL" id="BKCJ011778684">
    <property type="protein sequence ID" value="GFD52155.1"/>
    <property type="molecule type" value="Genomic_DNA"/>
</dbReference>
<accession>A0A699WX20</accession>
<comment type="caution">
    <text evidence="1">The sequence shown here is derived from an EMBL/GenBank/DDBJ whole genome shotgun (WGS) entry which is preliminary data.</text>
</comment>
<organism evidence="1">
    <name type="scientific">Tanacetum cinerariifolium</name>
    <name type="common">Dalmatian daisy</name>
    <name type="synonym">Chrysanthemum cinerariifolium</name>
    <dbReference type="NCBI Taxonomy" id="118510"/>
    <lineage>
        <taxon>Eukaryota</taxon>
        <taxon>Viridiplantae</taxon>
        <taxon>Streptophyta</taxon>
        <taxon>Embryophyta</taxon>
        <taxon>Tracheophyta</taxon>
        <taxon>Spermatophyta</taxon>
        <taxon>Magnoliopsida</taxon>
        <taxon>eudicotyledons</taxon>
        <taxon>Gunneridae</taxon>
        <taxon>Pentapetalae</taxon>
        <taxon>asterids</taxon>
        <taxon>campanulids</taxon>
        <taxon>Asterales</taxon>
        <taxon>Asteraceae</taxon>
        <taxon>Asteroideae</taxon>
        <taxon>Anthemideae</taxon>
        <taxon>Anthemidinae</taxon>
        <taxon>Tanacetum</taxon>
    </lineage>
</organism>
<reference evidence="1" key="1">
    <citation type="journal article" date="2019" name="Sci. Rep.">
        <title>Draft genome of Tanacetum cinerariifolium, the natural source of mosquito coil.</title>
        <authorList>
            <person name="Yamashiro T."/>
            <person name="Shiraishi A."/>
            <person name="Satake H."/>
            <person name="Nakayama K."/>
        </authorList>
    </citation>
    <scope>NUCLEOTIDE SEQUENCE</scope>
</reference>
<feature type="non-terminal residue" evidence="1">
    <location>
        <position position="1"/>
    </location>
</feature>
<proteinExistence type="predicted"/>
<name>A0A699WX20_TANCI</name>
<gene>
    <name evidence="1" type="ORF">Tci_924124</name>
</gene>
<dbReference type="AlphaFoldDB" id="A0A699WX20"/>
<sequence>RRAGTLRAEQEVAQVAEHVTVLPVDLDEIAAFGDVVDHGLFKVQLMAQLVEVGHIDARALLDLAAGRLQTVEHQLEQRGLAGAVGAQQADTVAALQHHGEVLDQERAS</sequence>
<protein>
    <submittedName>
        <fullName evidence="1">Uncharacterized protein</fullName>
    </submittedName>
</protein>
<feature type="non-terminal residue" evidence="1">
    <location>
        <position position="108"/>
    </location>
</feature>